<dbReference type="EMBL" id="JQ844221">
    <property type="protein sequence ID" value="AGS53099.1"/>
    <property type="molecule type" value="Genomic_DNA"/>
</dbReference>
<reference evidence="1" key="1">
    <citation type="submission" date="2012-03" db="EMBL/GenBank/DDBJ databases">
        <title>Functional metagenomics reveals considerable lignocellulase gene clusters in the gut microbiome of a wood-feeding higher termite.</title>
        <authorList>
            <person name="Liu N."/>
        </authorList>
    </citation>
    <scope>NUCLEOTIDE SEQUENCE</scope>
</reference>
<protein>
    <submittedName>
        <fullName evidence="1">Uncharacterized protein</fullName>
    </submittedName>
</protein>
<proteinExistence type="predicted"/>
<dbReference type="AlphaFoldDB" id="A0A806KQG6"/>
<organism evidence="1">
    <name type="scientific">uncultured bacterium contig00036</name>
    <dbReference type="NCBI Taxonomy" id="1181524"/>
    <lineage>
        <taxon>Bacteria</taxon>
        <taxon>environmental samples</taxon>
    </lineage>
</organism>
<evidence type="ECO:0000313" key="1">
    <source>
        <dbReference type="EMBL" id="AGS53099.1"/>
    </source>
</evidence>
<sequence>MAMFTGKVAQPSHIYLHSVQFIQRAQVISVVYHTFKGRDWQLR</sequence>
<name>A0A806KQG6_9BACT</name>
<accession>A0A806KQG6</accession>